<keyword evidence="3" id="KW-1185">Reference proteome</keyword>
<dbReference type="RefSeq" id="WP_039629937.1">
    <property type="nucleotide sequence ID" value="NZ_AYSO01000010.1"/>
</dbReference>
<evidence type="ECO:0008006" key="4">
    <source>
        <dbReference type="Google" id="ProtNLM"/>
    </source>
</evidence>
<dbReference type="Pfam" id="PF10960">
    <property type="entry name" value="Holin_BhlA"/>
    <property type="match status" value="1"/>
</dbReference>
<evidence type="ECO:0000256" key="1">
    <source>
        <dbReference type="SAM" id="Phobius"/>
    </source>
</evidence>
<proteinExistence type="predicted"/>
<comment type="caution">
    <text evidence="2">The sequence shown here is derived from an EMBL/GenBank/DDBJ whole genome shotgun (WGS) entry which is preliminary data.</text>
</comment>
<keyword evidence="1" id="KW-0472">Membrane</keyword>
<accession>A0A0C1UMC5</accession>
<protein>
    <recommendedName>
        <fullName evidence="4">Bacteriocin UviB</fullName>
    </recommendedName>
</protein>
<evidence type="ECO:0000313" key="3">
    <source>
        <dbReference type="Proteomes" id="UP000031366"/>
    </source>
</evidence>
<dbReference type="InterPro" id="IPR024405">
    <property type="entry name" value="Phage_BhlA/UviB"/>
</dbReference>
<evidence type="ECO:0000313" key="2">
    <source>
        <dbReference type="EMBL" id="KIE48385.1"/>
    </source>
</evidence>
<dbReference type="Proteomes" id="UP000031366">
    <property type="component" value="Unassembled WGS sequence"/>
</dbReference>
<dbReference type="EMBL" id="AYSO01000010">
    <property type="protein sequence ID" value="KIE48385.1"/>
    <property type="molecule type" value="Genomic_DNA"/>
</dbReference>
<gene>
    <name evidence="2" type="ORF">U732_4134</name>
</gene>
<name>A0A0C1UMC5_9CLOT</name>
<keyword evidence="1" id="KW-0812">Transmembrane</keyword>
<dbReference type="AlphaFoldDB" id="A0A0C1UMC5"/>
<dbReference type="OrthoDB" id="2680433at2"/>
<reference evidence="2 3" key="1">
    <citation type="journal article" date="2015" name="Infect. Genet. Evol.">
        <title>Genomic sequences of six botulinum neurotoxin-producing strains representing three clostridial species illustrate the mobility and diversity of botulinum neurotoxin genes.</title>
        <authorList>
            <person name="Smith T.J."/>
            <person name="Hill K.K."/>
            <person name="Xie G."/>
            <person name="Foley B.T."/>
            <person name="Williamson C.H."/>
            <person name="Foster J.T."/>
            <person name="Johnson S.L."/>
            <person name="Chertkov O."/>
            <person name="Teshima H."/>
            <person name="Gibbons H.S."/>
            <person name="Johnsky L.A."/>
            <person name="Karavis M.A."/>
            <person name="Smith L.A."/>
        </authorList>
    </citation>
    <scope>NUCLEOTIDE SEQUENCE [LARGE SCALE GENOMIC DNA]</scope>
    <source>
        <strain evidence="2 3">CDC 2741</strain>
    </source>
</reference>
<sequence length="73" mass="8377">MEQEIVKVAISQGLGYALFVFLLIYVLKTTQDRENRLNATIEKNQSIIQDLATKLNVIEDVKKDVQDIKNKIN</sequence>
<organism evidence="2 3">
    <name type="scientific">Clostridium argentinense CDC 2741</name>
    <dbReference type="NCBI Taxonomy" id="1418104"/>
    <lineage>
        <taxon>Bacteria</taxon>
        <taxon>Bacillati</taxon>
        <taxon>Bacillota</taxon>
        <taxon>Clostridia</taxon>
        <taxon>Eubacteriales</taxon>
        <taxon>Clostridiaceae</taxon>
        <taxon>Clostridium</taxon>
    </lineage>
</organism>
<feature type="transmembrane region" description="Helical" evidence="1">
    <location>
        <begin position="6"/>
        <end position="27"/>
    </location>
</feature>
<keyword evidence="1" id="KW-1133">Transmembrane helix</keyword>